<dbReference type="Proteomes" id="UP000663832">
    <property type="component" value="Unassembled WGS sequence"/>
</dbReference>
<evidence type="ECO:0000256" key="2">
    <source>
        <dbReference type="PROSITE-ProRule" id="PRU00504"/>
    </source>
</evidence>
<dbReference type="Gene3D" id="2.120.10.30">
    <property type="entry name" value="TolB, C-terminal domain"/>
    <property type="match status" value="2"/>
</dbReference>
<name>A0A814HZU3_9BILA</name>
<dbReference type="PANTHER" id="PTHR24104">
    <property type="entry name" value="E3 UBIQUITIN-PROTEIN LIGASE NHLRC1-RELATED"/>
    <property type="match status" value="1"/>
</dbReference>
<dbReference type="OrthoDB" id="10335024at2759"/>
<dbReference type="InterPro" id="IPR050952">
    <property type="entry name" value="TRIM-NHL_E3_ligases"/>
</dbReference>
<comment type="caution">
    <text evidence="4">The sequence shown here is derived from an EMBL/GenBank/DDBJ whole genome shotgun (WGS) entry which is preliminary data.</text>
</comment>
<evidence type="ECO:0000313" key="6">
    <source>
        <dbReference type="Proteomes" id="UP000663832"/>
    </source>
</evidence>
<organism evidence="4 7">
    <name type="scientific">Adineta steineri</name>
    <dbReference type="NCBI Taxonomy" id="433720"/>
    <lineage>
        <taxon>Eukaryota</taxon>
        <taxon>Metazoa</taxon>
        <taxon>Spiralia</taxon>
        <taxon>Gnathifera</taxon>
        <taxon>Rotifera</taxon>
        <taxon>Eurotatoria</taxon>
        <taxon>Bdelloidea</taxon>
        <taxon>Adinetida</taxon>
        <taxon>Adinetidae</taxon>
        <taxon>Adineta</taxon>
    </lineage>
</organism>
<evidence type="ECO:0000256" key="1">
    <source>
        <dbReference type="ARBA" id="ARBA00022737"/>
    </source>
</evidence>
<dbReference type="AlphaFoldDB" id="A0A814HZU3"/>
<dbReference type="Pfam" id="PF01436">
    <property type="entry name" value="NHL"/>
    <property type="match status" value="2"/>
</dbReference>
<dbReference type="EMBL" id="CAJNOI010000079">
    <property type="protein sequence ID" value="CAF1017266.1"/>
    <property type="molecule type" value="Genomic_DNA"/>
</dbReference>
<evidence type="ECO:0000313" key="4">
    <source>
        <dbReference type="EMBL" id="CAF1017266.1"/>
    </source>
</evidence>
<reference evidence="4" key="1">
    <citation type="submission" date="2021-02" db="EMBL/GenBank/DDBJ databases">
        <authorList>
            <person name="Nowell W R."/>
        </authorList>
    </citation>
    <scope>NUCLEOTIDE SEQUENCE</scope>
</reference>
<feature type="transmembrane region" description="Helical" evidence="3">
    <location>
        <begin position="34"/>
        <end position="54"/>
    </location>
</feature>
<evidence type="ECO:0000313" key="5">
    <source>
        <dbReference type="EMBL" id="CAF1277817.1"/>
    </source>
</evidence>
<dbReference type="InterPro" id="IPR011042">
    <property type="entry name" value="6-blade_b-propeller_TolB-like"/>
</dbReference>
<dbReference type="SUPFAM" id="SSF63829">
    <property type="entry name" value="Calcium-dependent phosphotriesterase"/>
    <property type="match status" value="1"/>
</dbReference>
<dbReference type="EMBL" id="CAJNOM010000245">
    <property type="protein sequence ID" value="CAF1277817.1"/>
    <property type="molecule type" value="Genomic_DNA"/>
</dbReference>
<dbReference type="InterPro" id="IPR001258">
    <property type="entry name" value="NHL_repeat"/>
</dbReference>
<feature type="repeat" description="NHL" evidence="2">
    <location>
        <begin position="123"/>
        <end position="160"/>
    </location>
</feature>
<gene>
    <name evidence="4" type="ORF">BJG266_LOCUS16800</name>
    <name evidence="5" type="ORF">QVE165_LOCUS29965</name>
</gene>
<protein>
    <recommendedName>
        <fullName evidence="8">NHL repeat containing protein</fullName>
    </recommendedName>
</protein>
<keyword evidence="3" id="KW-0812">Transmembrane</keyword>
<keyword evidence="6" id="KW-1185">Reference proteome</keyword>
<keyword evidence="3" id="KW-1133">Transmembrane helix</keyword>
<dbReference type="Gene3D" id="2.40.10.500">
    <property type="match status" value="1"/>
</dbReference>
<evidence type="ECO:0000313" key="7">
    <source>
        <dbReference type="Proteomes" id="UP000663877"/>
    </source>
</evidence>
<accession>A0A814HZU3</accession>
<evidence type="ECO:0008006" key="8">
    <source>
        <dbReference type="Google" id="ProtNLM"/>
    </source>
</evidence>
<sequence length="405" mass="45445">MNSNNRIGVDESSVINPNTTRLGKLYEHFRKRKLIWIVLSIILILVIATTIVLMNKTKTEKTSTMEITTAATTEIETTTETTTIATTITTETISEQLLPPAIIDKNTKWKQSATTVAGGHGQGHELNQLNRPQGFYVDDDDDSIYIADTDNHRIVQWKFGANNGEIVAGGNISGNEKYRLKTPEDVILDKEKKYLIICDMGNSRVIKWSCQNSQDQEILIYPSFCWGLAMDNNGDLYIADWVNQKVIRWHEGDTEGTVVAGGNGFGNSCSQLNQAKQIFVDKNHSVYVADDTNHRVMKWEGNATEGLLVAPRNVFNEDLIDVMSNPKGVIVDNTGNIYISYSRYHHITRWSPGAMKGIAVVGTERSGSESTQLTNPQDLSFDRRGNLYVVDRDNHRIQKFLIDLD</sequence>
<dbReference type="CDD" id="cd05819">
    <property type="entry name" value="NHL"/>
    <property type="match status" value="1"/>
</dbReference>
<dbReference type="Proteomes" id="UP000663877">
    <property type="component" value="Unassembled WGS sequence"/>
</dbReference>
<keyword evidence="3" id="KW-0472">Membrane</keyword>
<feature type="repeat" description="NHL" evidence="2">
    <location>
        <begin position="367"/>
        <end position="403"/>
    </location>
</feature>
<keyword evidence="1" id="KW-0677">Repeat</keyword>
<dbReference type="PROSITE" id="PS51125">
    <property type="entry name" value="NHL"/>
    <property type="match status" value="2"/>
</dbReference>
<proteinExistence type="predicted"/>
<evidence type="ECO:0000256" key="3">
    <source>
        <dbReference type="SAM" id="Phobius"/>
    </source>
</evidence>